<organism evidence="5 6">
    <name type="scientific">[Mycobacterium] manitobense</name>
    <dbReference type="NCBI Taxonomy" id="190147"/>
    <lineage>
        <taxon>Bacteria</taxon>
        <taxon>Bacillati</taxon>
        <taxon>Actinomycetota</taxon>
        <taxon>Actinomycetes</taxon>
        <taxon>Mycobacteriales</taxon>
        <taxon>Mycobacteriaceae</taxon>
        <taxon>Mycolicibacterium</taxon>
    </lineage>
</organism>
<dbReference type="InterPro" id="IPR003439">
    <property type="entry name" value="ABC_transporter-like_ATP-bd"/>
</dbReference>
<dbReference type="InterPro" id="IPR017871">
    <property type="entry name" value="ABC_transporter-like_CS"/>
</dbReference>
<dbReference type="CDD" id="cd03235">
    <property type="entry name" value="ABC_Metallic_Cations"/>
    <property type="match status" value="1"/>
</dbReference>
<dbReference type="InterPro" id="IPR027417">
    <property type="entry name" value="P-loop_NTPase"/>
</dbReference>
<feature type="domain" description="ABC transporter" evidence="4">
    <location>
        <begin position="13"/>
        <end position="246"/>
    </location>
</feature>
<dbReference type="SUPFAM" id="SSF52540">
    <property type="entry name" value="P-loop containing nucleoside triphosphate hydrolases"/>
    <property type="match status" value="1"/>
</dbReference>
<dbReference type="Proteomes" id="UP001140293">
    <property type="component" value="Unassembled WGS sequence"/>
</dbReference>
<evidence type="ECO:0000313" key="5">
    <source>
        <dbReference type="EMBL" id="MCV7172552.1"/>
    </source>
</evidence>
<dbReference type="InterPro" id="IPR050153">
    <property type="entry name" value="Metal_Ion_Import_ABC"/>
</dbReference>
<keyword evidence="1" id="KW-0813">Transport</keyword>
<dbReference type="Pfam" id="PF00005">
    <property type="entry name" value="ABC_tran"/>
    <property type="match status" value="1"/>
</dbReference>
<accession>A0A9X2YDH3</accession>
<evidence type="ECO:0000256" key="2">
    <source>
        <dbReference type="ARBA" id="ARBA00022741"/>
    </source>
</evidence>
<reference evidence="5" key="2">
    <citation type="journal article" date="2022" name="BMC Genomics">
        <title>Comparative genome analysis of mycobacteria focusing on tRNA and non-coding RNA.</title>
        <authorList>
            <person name="Behra P.R.K."/>
            <person name="Pettersson B.M.F."/>
            <person name="Ramesh M."/>
            <person name="Das S."/>
            <person name="Dasgupta S."/>
            <person name="Kirsebom L.A."/>
        </authorList>
    </citation>
    <scope>NUCLEOTIDE SEQUENCE</scope>
    <source>
        <strain evidence="5">DSM 44615</strain>
    </source>
</reference>
<comment type="caution">
    <text evidence="5">The sequence shown here is derived from an EMBL/GenBank/DDBJ whole genome shotgun (WGS) entry which is preliminary data.</text>
</comment>
<dbReference type="PROSITE" id="PS50893">
    <property type="entry name" value="ABC_TRANSPORTER_2"/>
    <property type="match status" value="1"/>
</dbReference>
<keyword evidence="6" id="KW-1185">Reference proteome</keyword>
<name>A0A9X2YDH3_9MYCO</name>
<sequence>MSLPDPVSAAPALAFEGAAVARGGRTVWSQADFEIPAGGIVAVIGSNGTGKTTLLQVVLGVLPVSAGRVQVFGRPPGTDNEHIGYVPQTIGSHTGEAIRVRDAVTLGLNGHRWGFGVANRDQRMRVDEVLAAVDATELADKRLSQLSGGQRQRVALAEALVSGPEMLILDEPLASLDPRNQREMVSLLGRINAELGVTILVVAHDLNPLLGVLTGAVYLLDGHPHYDTIDGVVDEELLTHLYGTTVEVVHTPQGDLYVRRT</sequence>
<evidence type="ECO:0000256" key="1">
    <source>
        <dbReference type="ARBA" id="ARBA00022448"/>
    </source>
</evidence>
<protein>
    <submittedName>
        <fullName evidence="5">ABC transporter ATP-binding protein</fullName>
    </submittedName>
</protein>
<proteinExistence type="predicted"/>
<dbReference type="PROSITE" id="PS00211">
    <property type="entry name" value="ABC_TRANSPORTER_1"/>
    <property type="match status" value="1"/>
</dbReference>
<dbReference type="EMBL" id="JACKSJ010000188">
    <property type="protein sequence ID" value="MCV7172552.1"/>
    <property type="molecule type" value="Genomic_DNA"/>
</dbReference>
<dbReference type="PANTHER" id="PTHR42734">
    <property type="entry name" value="METAL TRANSPORT SYSTEM ATP-BINDING PROTEIN TM_0124-RELATED"/>
    <property type="match status" value="1"/>
</dbReference>
<dbReference type="RefSeq" id="WP_264014729.1">
    <property type="nucleotide sequence ID" value="NZ_JACKSJ010000188.1"/>
</dbReference>
<keyword evidence="3 5" id="KW-0067">ATP-binding</keyword>
<dbReference type="GO" id="GO:0016887">
    <property type="term" value="F:ATP hydrolysis activity"/>
    <property type="evidence" value="ECO:0007669"/>
    <property type="project" value="InterPro"/>
</dbReference>
<dbReference type="SMART" id="SM00382">
    <property type="entry name" value="AAA"/>
    <property type="match status" value="1"/>
</dbReference>
<dbReference type="AlphaFoldDB" id="A0A9X2YDH3"/>
<dbReference type="GO" id="GO:0005524">
    <property type="term" value="F:ATP binding"/>
    <property type="evidence" value="ECO:0007669"/>
    <property type="project" value="UniProtKB-KW"/>
</dbReference>
<evidence type="ECO:0000259" key="4">
    <source>
        <dbReference type="PROSITE" id="PS50893"/>
    </source>
</evidence>
<dbReference type="InterPro" id="IPR003593">
    <property type="entry name" value="AAA+_ATPase"/>
</dbReference>
<keyword evidence="2" id="KW-0547">Nucleotide-binding</keyword>
<evidence type="ECO:0000256" key="3">
    <source>
        <dbReference type="ARBA" id="ARBA00022840"/>
    </source>
</evidence>
<evidence type="ECO:0000313" key="6">
    <source>
        <dbReference type="Proteomes" id="UP001140293"/>
    </source>
</evidence>
<reference evidence="5" key="1">
    <citation type="submission" date="2020-07" db="EMBL/GenBank/DDBJ databases">
        <authorList>
            <person name="Pettersson B.M.F."/>
            <person name="Behra P.R.K."/>
            <person name="Ramesh M."/>
            <person name="Das S."/>
            <person name="Dasgupta S."/>
            <person name="Kirsebom L.A."/>
        </authorList>
    </citation>
    <scope>NUCLEOTIDE SEQUENCE</scope>
    <source>
        <strain evidence="5">DSM 44615</strain>
    </source>
</reference>
<dbReference type="Gene3D" id="3.40.50.300">
    <property type="entry name" value="P-loop containing nucleotide triphosphate hydrolases"/>
    <property type="match status" value="1"/>
</dbReference>
<gene>
    <name evidence="5" type="ORF">H7I41_21780</name>
</gene>